<dbReference type="PANTHER" id="PTHR45766:SF6">
    <property type="entry name" value="SWI_SNF-RELATED MATRIX-ASSOCIATED ACTIN-DEPENDENT REGULATOR OF CHROMATIN SUBFAMILY A-LIKE PROTEIN 1"/>
    <property type="match status" value="1"/>
</dbReference>
<dbReference type="PROSITE" id="PS51194">
    <property type="entry name" value="HELICASE_CTER"/>
    <property type="match status" value="1"/>
</dbReference>
<organism evidence="4">
    <name type="scientific">Siphoviridae sp. ctsBB38</name>
    <dbReference type="NCBI Taxonomy" id="2826482"/>
    <lineage>
        <taxon>Viruses</taxon>
        <taxon>Duplodnaviria</taxon>
        <taxon>Heunggongvirae</taxon>
        <taxon>Uroviricota</taxon>
        <taxon>Caudoviricetes</taxon>
    </lineage>
</organism>
<dbReference type="CDD" id="cd18793">
    <property type="entry name" value="SF2_C_SNF"/>
    <property type="match status" value="1"/>
</dbReference>
<dbReference type="EMBL" id="BK014999">
    <property type="protein sequence ID" value="DAD86420.1"/>
    <property type="molecule type" value="Genomic_DNA"/>
</dbReference>
<dbReference type="Gene3D" id="3.40.50.10810">
    <property type="entry name" value="Tandem AAA-ATPase domain"/>
    <property type="match status" value="1"/>
</dbReference>
<dbReference type="InterPro" id="IPR027417">
    <property type="entry name" value="P-loop_NTPase"/>
</dbReference>
<sequence length="547" mass="62529">MKLKIDKGIKFRGNSLFIKMSGDELEYLDVIKSFNCYYHKGKNMWELPKVAFKTILDKCSNCDISIVGKIPKDFEEYLKLLDNYDKPLPEYESKTVPYSYQMDSFLYSKDHTKFLLADEQGLGKTKQALDIAVSKKGQMKHCLIVCGVNELKWNWVHEVAVHTNERAHILGFKDGKIGSVHDRLLDLQSKHDEFFLVTNIETLRDTKIQEYIKILCTCGVIGMTIIDEIHKCKNSTSLQGKAIHCCCTYYKLALTGTPIMNAAIDLYNVLKWLEVENHSLTQFKNHYCIMGGFGGYQIVGYKHLDQLQSRLSKYMLRRKKEDVLDLPPKIYINELLEMDTGQTKIYKEVEQTIQDNIDKILLLPNPLTALTRLRQATGNPDILTTQQVGNIKYKRMEELVEEVVDNGGKVIIFSNWAKVIEPASKLLEKYNPACITSQVDNKDKLIREFKESPKCKVILGTIGCLGTGFTLNEANTVIFLDEPWTSADKQQAEDRCHRIGTKGTVNIITLLCKDTIDEKVHKIVNSKQALSNQVVDNKKLFKEIMEG</sequence>
<dbReference type="InterPro" id="IPR001650">
    <property type="entry name" value="Helicase_C-like"/>
</dbReference>
<evidence type="ECO:0000313" key="4">
    <source>
        <dbReference type="EMBL" id="DAD86420.1"/>
    </source>
</evidence>
<evidence type="ECO:0000259" key="3">
    <source>
        <dbReference type="PROSITE" id="PS51194"/>
    </source>
</evidence>
<dbReference type="GO" id="GO:0006281">
    <property type="term" value="P:DNA repair"/>
    <property type="evidence" value="ECO:0007669"/>
    <property type="project" value="TreeGrafter"/>
</dbReference>
<dbReference type="Pfam" id="PF00176">
    <property type="entry name" value="SNF2-rel_dom"/>
    <property type="match status" value="1"/>
</dbReference>
<dbReference type="GO" id="GO:0016787">
    <property type="term" value="F:hydrolase activity"/>
    <property type="evidence" value="ECO:0007669"/>
    <property type="project" value="UniProtKB-KW"/>
</dbReference>
<dbReference type="PROSITE" id="PS51192">
    <property type="entry name" value="HELICASE_ATP_BIND_1"/>
    <property type="match status" value="1"/>
</dbReference>
<dbReference type="InterPro" id="IPR000330">
    <property type="entry name" value="SNF2_N"/>
</dbReference>
<evidence type="ECO:0000259" key="2">
    <source>
        <dbReference type="PROSITE" id="PS51192"/>
    </source>
</evidence>
<dbReference type="InterPro" id="IPR014001">
    <property type="entry name" value="Helicase_ATP-bd"/>
</dbReference>
<dbReference type="InterPro" id="IPR049730">
    <property type="entry name" value="SNF2/RAD54-like_C"/>
</dbReference>
<feature type="domain" description="Helicase ATP-binding" evidence="2">
    <location>
        <begin position="105"/>
        <end position="276"/>
    </location>
</feature>
<dbReference type="InterPro" id="IPR038718">
    <property type="entry name" value="SNF2-like_sf"/>
</dbReference>
<dbReference type="SMART" id="SM00490">
    <property type="entry name" value="HELICc"/>
    <property type="match status" value="1"/>
</dbReference>
<dbReference type="GO" id="GO:0005524">
    <property type="term" value="F:ATP binding"/>
    <property type="evidence" value="ECO:0007669"/>
    <property type="project" value="InterPro"/>
</dbReference>
<dbReference type="SMART" id="SM00487">
    <property type="entry name" value="DEXDc"/>
    <property type="match status" value="1"/>
</dbReference>
<dbReference type="PANTHER" id="PTHR45766">
    <property type="entry name" value="DNA ANNEALING HELICASE AND ENDONUCLEASE ZRANB3 FAMILY MEMBER"/>
    <property type="match status" value="1"/>
</dbReference>
<reference evidence="4" key="1">
    <citation type="journal article" date="2021" name="Proc. Natl. Acad. Sci. U.S.A.">
        <title>A Catalog of Tens of Thousands of Viruses from Human Metagenomes Reveals Hidden Associations with Chronic Diseases.</title>
        <authorList>
            <person name="Tisza M.J."/>
            <person name="Buck C.B."/>
        </authorList>
    </citation>
    <scope>NUCLEOTIDE SEQUENCE</scope>
    <source>
        <strain evidence="4">CtsBB38</strain>
    </source>
</reference>
<evidence type="ECO:0000256" key="1">
    <source>
        <dbReference type="ARBA" id="ARBA00022801"/>
    </source>
</evidence>
<name>A0A8S5MW36_9CAUD</name>
<dbReference type="Gene3D" id="3.40.50.300">
    <property type="entry name" value="P-loop containing nucleotide triphosphate hydrolases"/>
    <property type="match status" value="1"/>
</dbReference>
<keyword evidence="1" id="KW-0378">Hydrolase</keyword>
<protein>
    <submittedName>
        <fullName evidence="4">Chromatin remodeling complex ATPase</fullName>
    </submittedName>
</protein>
<proteinExistence type="predicted"/>
<dbReference type="SUPFAM" id="SSF52540">
    <property type="entry name" value="P-loop containing nucleoside triphosphate hydrolases"/>
    <property type="match status" value="2"/>
</dbReference>
<feature type="domain" description="Helicase C-terminal" evidence="3">
    <location>
        <begin position="395"/>
        <end position="546"/>
    </location>
</feature>
<dbReference type="GO" id="GO:0031297">
    <property type="term" value="P:replication fork processing"/>
    <property type="evidence" value="ECO:0007669"/>
    <property type="project" value="TreeGrafter"/>
</dbReference>
<accession>A0A8S5MW36</accession>
<dbReference type="Pfam" id="PF00271">
    <property type="entry name" value="Helicase_C"/>
    <property type="match status" value="1"/>
</dbReference>